<organism evidence="3 4">
    <name type="scientific">Spiroplasma syrphidicola EA-1</name>
    <dbReference type="NCBI Taxonomy" id="1276229"/>
    <lineage>
        <taxon>Bacteria</taxon>
        <taxon>Bacillati</taxon>
        <taxon>Mycoplasmatota</taxon>
        <taxon>Mollicutes</taxon>
        <taxon>Entomoplasmatales</taxon>
        <taxon>Spiroplasmataceae</taxon>
        <taxon>Spiroplasma</taxon>
    </lineage>
</organism>
<dbReference type="EMBL" id="CP005078">
    <property type="protein sequence ID" value="AGM26170.1"/>
    <property type="molecule type" value="Genomic_DNA"/>
</dbReference>
<name>R4UJ70_9MOLU</name>
<feature type="coiled-coil region" evidence="1">
    <location>
        <begin position="497"/>
        <end position="528"/>
    </location>
</feature>
<keyword evidence="4" id="KW-1185">Reference proteome</keyword>
<keyword evidence="1" id="KW-0175">Coiled coil</keyword>
<evidence type="ECO:0000313" key="4">
    <source>
        <dbReference type="Proteomes" id="UP000013963"/>
    </source>
</evidence>
<feature type="coiled-coil region" evidence="1">
    <location>
        <begin position="293"/>
        <end position="327"/>
    </location>
</feature>
<feature type="compositionally biased region" description="Polar residues" evidence="2">
    <location>
        <begin position="199"/>
        <end position="218"/>
    </location>
</feature>
<sequence>MAKEKNSNQLLTENINYGNIIDPNRDPAELVDKKLTPGTIKALLGKLDKNSQEFKTLQKKYHDEVAGTKKPGVIRLNNASHWEKARTKSQFINRDYQNDYKEKTETKLALLAKKPAKNAKTVSTVSANETIKLLEKTAKVKENLNPKPVKLKAVAKPKKEKKTGAANLIKPPVHNEKEVTVELAKQWNQEVVGSYSEGRGTNFTNKNKGQTKQENNEIQRQYRPVLATQLSQIKRNGLSIVDFIIEPDDKIEIEKKDDEILVHLVKDHKIEIEFDEFFAKPEVIEKPTPVKVIRKEQKRLTLEEHMLKRLESKAKVDKLELLELQQLKNLRHILGIKEGDFETQREMTRSLQTELIAEISEMELPDAEVYKQTDYNYVFDAEKRPNVVKNKKETFEQQILNYLLTVQEQYDQGYNRQISQELADFNQAINQTKSMLFNADIIENHKRANNLLRLYVKLLNRKQQLELLILNRHLLKNTEVKADIEGFVRSKKEFQKLLILQETIKDTRQQLIELLQEQTKLANKFRQENKK</sequence>
<protein>
    <submittedName>
        <fullName evidence="3">Uncharacterized protein</fullName>
    </submittedName>
</protein>
<evidence type="ECO:0000256" key="2">
    <source>
        <dbReference type="SAM" id="MobiDB-lite"/>
    </source>
</evidence>
<dbReference type="PATRIC" id="fig|1276229.3.peg.575"/>
<proteinExistence type="predicted"/>
<dbReference type="OrthoDB" id="387489at2"/>
<dbReference type="RefSeq" id="WP_016340816.1">
    <property type="nucleotide sequence ID" value="NC_021284.1"/>
</dbReference>
<evidence type="ECO:0000313" key="3">
    <source>
        <dbReference type="EMBL" id="AGM26170.1"/>
    </source>
</evidence>
<accession>R4UJ70</accession>
<reference evidence="3 4" key="1">
    <citation type="journal article" date="2013" name="Genome Biol. Evol.">
        <title>Complete genomes of two dipteran-associated spiroplasmas provided insights into the origin, dynamics, and impacts of viral invasion in spiroplasma.</title>
        <authorList>
            <person name="Ku C."/>
            <person name="Lo W.S."/>
            <person name="Chen L.L."/>
            <person name="Kuo C.H."/>
        </authorList>
    </citation>
    <scope>NUCLEOTIDE SEQUENCE [LARGE SCALE GENOMIC DNA]</scope>
    <source>
        <strain evidence="3">EA-1</strain>
    </source>
</reference>
<dbReference type="STRING" id="1276229.SSYRP_v1c05800"/>
<dbReference type="Proteomes" id="UP000013963">
    <property type="component" value="Chromosome"/>
</dbReference>
<evidence type="ECO:0000256" key="1">
    <source>
        <dbReference type="SAM" id="Coils"/>
    </source>
</evidence>
<dbReference type="AlphaFoldDB" id="R4UJ70"/>
<dbReference type="HOGENOM" id="CLU_512768_0_0_14"/>
<feature type="region of interest" description="Disordered" evidence="2">
    <location>
        <begin position="195"/>
        <end position="218"/>
    </location>
</feature>
<gene>
    <name evidence="3" type="ORF">SSYRP_v1c05800</name>
</gene>
<dbReference type="KEGG" id="ssyr:SSYRP_v1c05800"/>